<dbReference type="CDD" id="cd03228">
    <property type="entry name" value="ABCC_MRP_Like"/>
    <property type="match status" value="1"/>
</dbReference>
<dbReference type="InterPro" id="IPR011527">
    <property type="entry name" value="ABC1_TM_dom"/>
</dbReference>
<dbReference type="GO" id="GO:0016887">
    <property type="term" value="F:ATP hydrolysis activity"/>
    <property type="evidence" value="ECO:0007669"/>
    <property type="project" value="InterPro"/>
</dbReference>
<dbReference type="GO" id="GO:0140359">
    <property type="term" value="F:ABC-type transporter activity"/>
    <property type="evidence" value="ECO:0007669"/>
    <property type="project" value="InterPro"/>
</dbReference>
<evidence type="ECO:0000256" key="5">
    <source>
        <dbReference type="ARBA" id="ARBA00022989"/>
    </source>
</evidence>
<dbReference type="Pfam" id="PF00005">
    <property type="entry name" value="ABC_tran"/>
    <property type="match status" value="1"/>
</dbReference>
<keyword evidence="6 7" id="KW-0472">Membrane</keyword>
<feature type="transmembrane region" description="Helical" evidence="7">
    <location>
        <begin position="174"/>
        <end position="194"/>
    </location>
</feature>
<dbReference type="Pfam" id="PF00664">
    <property type="entry name" value="ABC_membrane"/>
    <property type="match status" value="1"/>
</dbReference>
<dbReference type="InterPro" id="IPR003439">
    <property type="entry name" value="ABC_transporter-like_ATP-bd"/>
</dbReference>
<evidence type="ECO:0000256" key="4">
    <source>
        <dbReference type="ARBA" id="ARBA00022840"/>
    </source>
</evidence>
<dbReference type="SUPFAM" id="SSF52540">
    <property type="entry name" value="P-loop containing nucleoside triphosphate hydrolases"/>
    <property type="match status" value="1"/>
</dbReference>
<dbReference type="PROSITE" id="PS50893">
    <property type="entry name" value="ABC_TRANSPORTER_2"/>
    <property type="match status" value="1"/>
</dbReference>
<evidence type="ECO:0000256" key="6">
    <source>
        <dbReference type="ARBA" id="ARBA00023136"/>
    </source>
</evidence>
<dbReference type="Gene3D" id="1.20.1560.10">
    <property type="entry name" value="ABC transporter type 1, transmembrane domain"/>
    <property type="match status" value="1"/>
</dbReference>
<feature type="transmembrane region" description="Helical" evidence="7">
    <location>
        <begin position="74"/>
        <end position="93"/>
    </location>
</feature>
<dbReference type="InterPro" id="IPR017871">
    <property type="entry name" value="ABC_transporter-like_CS"/>
</dbReference>
<dbReference type="InterPro" id="IPR039421">
    <property type="entry name" value="Type_1_exporter"/>
</dbReference>
<evidence type="ECO:0000259" key="9">
    <source>
        <dbReference type="PROSITE" id="PS50929"/>
    </source>
</evidence>
<dbReference type="InterPro" id="IPR027417">
    <property type="entry name" value="P-loop_NTPase"/>
</dbReference>
<feature type="transmembrane region" description="Helical" evidence="7">
    <location>
        <begin position="12"/>
        <end position="38"/>
    </location>
</feature>
<evidence type="ECO:0000256" key="7">
    <source>
        <dbReference type="SAM" id="Phobius"/>
    </source>
</evidence>
<dbReference type="GO" id="GO:0034040">
    <property type="term" value="F:ATPase-coupled lipid transmembrane transporter activity"/>
    <property type="evidence" value="ECO:0007669"/>
    <property type="project" value="TreeGrafter"/>
</dbReference>
<keyword evidence="3" id="KW-0547">Nucleotide-binding</keyword>
<dbReference type="PANTHER" id="PTHR24221">
    <property type="entry name" value="ATP-BINDING CASSETTE SUB-FAMILY B"/>
    <property type="match status" value="1"/>
</dbReference>
<dbReference type="OrthoDB" id="5288711at2"/>
<feature type="domain" description="ABC transmembrane type-1" evidence="9">
    <location>
        <begin position="24"/>
        <end position="316"/>
    </location>
</feature>
<dbReference type="EMBL" id="RAHX01000001">
    <property type="protein sequence ID" value="RJY08129.1"/>
    <property type="molecule type" value="Genomic_DNA"/>
</dbReference>
<evidence type="ECO:0000259" key="8">
    <source>
        <dbReference type="PROSITE" id="PS50893"/>
    </source>
</evidence>
<comment type="subcellular location">
    <subcellularLocation>
        <location evidence="1">Cell membrane</location>
        <topology evidence="1">Multi-pass membrane protein</topology>
    </subcellularLocation>
</comment>
<keyword evidence="4 10" id="KW-0067">ATP-binding</keyword>
<proteinExistence type="predicted"/>
<evidence type="ECO:0000313" key="11">
    <source>
        <dbReference type="Proteomes" id="UP000285232"/>
    </source>
</evidence>
<feature type="transmembrane region" description="Helical" evidence="7">
    <location>
        <begin position="263"/>
        <end position="283"/>
    </location>
</feature>
<feature type="domain" description="ABC transporter" evidence="8">
    <location>
        <begin position="357"/>
        <end position="578"/>
    </location>
</feature>
<dbReference type="SMART" id="SM00382">
    <property type="entry name" value="AAA"/>
    <property type="match status" value="1"/>
</dbReference>
<dbReference type="Proteomes" id="UP000285232">
    <property type="component" value="Unassembled WGS sequence"/>
</dbReference>
<keyword evidence="11" id="KW-1185">Reference proteome</keyword>
<dbReference type="InterPro" id="IPR036640">
    <property type="entry name" value="ABC1_TM_sf"/>
</dbReference>
<keyword evidence="2 7" id="KW-0812">Transmembrane</keyword>
<dbReference type="PROSITE" id="PS50929">
    <property type="entry name" value="ABC_TM1F"/>
    <property type="match status" value="1"/>
</dbReference>
<evidence type="ECO:0000313" key="10">
    <source>
        <dbReference type="EMBL" id="RJY08129.1"/>
    </source>
</evidence>
<accession>A0A419RQR9</accession>
<dbReference type="PROSITE" id="PS00211">
    <property type="entry name" value="ABC_TRANSPORTER_1"/>
    <property type="match status" value="1"/>
</dbReference>
<name>A0A419RQR9_9SPHN</name>
<reference evidence="10 11" key="1">
    <citation type="journal article" date="2017" name="Int. J. Syst. Evol. Microbiol.">
        <title>Erythrobacter aquimixticola sp. nov., isolated from the junction between the ocean and a freshwater spring.</title>
        <authorList>
            <person name="Park S."/>
            <person name="Jung Y.T."/>
            <person name="Choi S.J."/>
            <person name="Yoon J.H."/>
        </authorList>
    </citation>
    <scope>NUCLEOTIDE SEQUENCE [LARGE SCALE GENOMIC DNA]</scope>
    <source>
        <strain evidence="10 11">JSSK-14</strain>
    </source>
</reference>
<gene>
    <name evidence="10" type="ORF">D6201_01035</name>
</gene>
<organism evidence="10 11">
    <name type="scientific">Aurantiacibacter aquimixticola</name>
    <dbReference type="NCBI Taxonomy" id="1958945"/>
    <lineage>
        <taxon>Bacteria</taxon>
        <taxon>Pseudomonadati</taxon>
        <taxon>Pseudomonadota</taxon>
        <taxon>Alphaproteobacteria</taxon>
        <taxon>Sphingomonadales</taxon>
        <taxon>Erythrobacteraceae</taxon>
        <taxon>Aurantiacibacter</taxon>
    </lineage>
</organism>
<keyword evidence="5 7" id="KW-1133">Transmembrane helix</keyword>
<comment type="caution">
    <text evidence="10">The sequence shown here is derived from an EMBL/GenBank/DDBJ whole genome shotgun (WGS) entry which is preliminary data.</text>
</comment>
<evidence type="ECO:0000256" key="2">
    <source>
        <dbReference type="ARBA" id="ARBA00022692"/>
    </source>
</evidence>
<feature type="transmembrane region" description="Helical" evidence="7">
    <location>
        <begin position="145"/>
        <end position="168"/>
    </location>
</feature>
<dbReference type="Gene3D" id="3.40.50.300">
    <property type="entry name" value="P-loop containing nucleotide triphosphate hydrolases"/>
    <property type="match status" value="1"/>
</dbReference>
<dbReference type="SUPFAM" id="SSF90123">
    <property type="entry name" value="ABC transporter transmembrane region"/>
    <property type="match status" value="1"/>
</dbReference>
<dbReference type="GO" id="GO:0005886">
    <property type="term" value="C:plasma membrane"/>
    <property type="evidence" value="ECO:0007669"/>
    <property type="project" value="UniProtKB-SubCell"/>
</dbReference>
<dbReference type="GO" id="GO:0005524">
    <property type="term" value="F:ATP binding"/>
    <property type="evidence" value="ECO:0007669"/>
    <property type="project" value="UniProtKB-KW"/>
</dbReference>
<evidence type="ECO:0000256" key="3">
    <source>
        <dbReference type="ARBA" id="ARBA00022741"/>
    </source>
</evidence>
<dbReference type="RefSeq" id="WP_120047019.1">
    <property type="nucleotide sequence ID" value="NZ_RAHX01000001.1"/>
</dbReference>
<dbReference type="PANTHER" id="PTHR24221:SF654">
    <property type="entry name" value="ATP-BINDING CASSETTE SUB-FAMILY B MEMBER 6"/>
    <property type="match status" value="1"/>
</dbReference>
<protein>
    <submittedName>
        <fullName evidence="10">ABC transporter ATP-binding protein</fullName>
    </submittedName>
</protein>
<evidence type="ECO:0000256" key="1">
    <source>
        <dbReference type="ARBA" id="ARBA00004651"/>
    </source>
</evidence>
<sequence length="578" mass="62038">MRQLMRAIGQYAGWTLLTTGAVVLAAALLEGVGLVLILPVVEVLFSDGTAQDGLTAKLVALLESWGFRSVTSQLALIGAGFLLLAILRALILMRRDVMMAELSQGFVDHIRRDFFALLARSDWPVIKTYRKSQLLNTMTINIGRLAMIVHALSMGAITLAMGLAYLVAAFVMDTMLGLAMLLLAAIGMVSAVLWTRRSHRLGRQLTRANTVAMDETTRFLDGLKAAKATRAEDELSARFAQSIAETRALDVQFVAQQARLRNAVQIAGAFGAMAVLLGGYGLLDLSGGELLVMAAIVLRLAPSLVGTFSNLQQMAHALPAFEAIRAVEDELVARMAVASGDGERIRASIATDAGLTLEEASVEVVNEDGARITLVSTPQIKIAPGMLVHVGGPSGAGKSSLVELAAGLHLPATGSLSRGGVELTADTRPAWQQQVSFAPQEPFLFDGTVRENLTWPNLDTTDAAIWDALEQAAAAELVRRLPTQLDEELLDGGARLSGGERQRLCIARALLRPASLLVLDEATSAMDPELERRIIGNLRESIGQRIILMVSHSLNAVGYADMRIEVADGRARLREERD</sequence>
<dbReference type="InterPro" id="IPR003593">
    <property type="entry name" value="AAA+_ATPase"/>
</dbReference>
<dbReference type="AlphaFoldDB" id="A0A419RQR9"/>